<keyword evidence="2" id="KW-1185">Reference proteome</keyword>
<evidence type="ECO:0000313" key="1">
    <source>
        <dbReference type="EMBL" id="KAJ4725552.1"/>
    </source>
</evidence>
<name>A0ACC1YQQ7_MELAZ</name>
<dbReference type="EMBL" id="CM051395">
    <property type="protein sequence ID" value="KAJ4725552.1"/>
    <property type="molecule type" value="Genomic_DNA"/>
</dbReference>
<evidence type="ECO:0000313" key="2">
    <source>
        <dbReference type="Proteomes" id="UP001164539"/>
    </source>
</evidence>
<gene>
    <name evidence="1" type="ORF">OWV82_004408</name>
</gene>
<organism evidence="1 2">
    <name type="scientific">Melia azedarach</name>
    <name type="common">Chinaberry tree</name>
    <dbReference type="NCBI Taxonomy" id="155640"/>
    <lineage>
        <taxon>Eukaryota</taxon>
        <taxon>Viridiplantae</taxon>
        <taxon>Streptophyta</taxon>
        <taxon>Embryophyta</taxon>
        <taxon>Tracheophyta</taxon>
        <taxon>Spermatophyta</taxon>
        <taxon>Magnoliopsida</taxon>
        <taxon>eudicotyledons</taxon>
        <taxon>Gunneridae</taxon>
        <taxon>Pentapetalae</taxon>
        <taxon>rosids</taxon>
        <taxon>malvids</taxon>
        <taxon>Sapindales</taxon>
        <taxon>Meliaceae</taxon>
        <taxon>Melia</taxon>
    </lineage>
</organism>
<proteinExistence type="predicted"/>
<dbReference type="Proteomes" id="UP001164539">
    <property type="component" value="Chromosome 2"/>
</dbReference>
<protein>
    <submittedName>
        <fullName evidence="1">Potassium transporter</fullName>
    </submittedName>
</protein>
<reference evidence="1 2" key="1">
    <citation type="journal article" date="2023" name="Science">
        <title>Complex scaffold remodeling in plant triterpene biosynthesis.</title>
        <authorList>
            <person name="De La Pena R."/>
            <person name="Hodgson H."/>
            <person name="Liu J.C."/>
            <person name="Stephenson M.J."/>
            <person name="Martin A.C."/>
            <person name="Owen C."/>
            <person name="Harkess A."/>
            <person name="Leebens-Mack J."/>
            <person name="Jimenez L.E."/>
            <person name="Osbourn A."/>
            <person name="Sattely E.S."/>
        </authorList>
    </citation>
    <scope>NUCLEOTIDE SEQUENCE [LARGE SCALE GENOMIC DNA]</scope>
    <source>
        <strain evidence="2">cv. JPN11</strain>
        <tissue evidence="1">Leaf</tissue>
    </source>
</reference>
<comment type="caution">
    <text evidence="1">The sequence shown here is derived from an EMBL/GenBank/DDBJ whole genome shotgun (WGS) entry which is preliminary data.</text>
</comment>
<sequence>MKPSEEFLEQGLSQQNLKRVSCTTVVTLAYQSLGVVYGDLSTSPLYVYKTTFSGKLSLQENDEEIYGVLSFIFWTFTLVALFKYIFIVMSADDNGEGGTFALYSLLCRHARLSTLPNQHATDEKLSTYATEGLADTWQSSALNALFEKHPRFHNVLLIFVLLGTCMTIGDGVLTPTISVLSAVSGVKVKISELHENYVVLISCVILVGLFSLQHHGTHRVAFIFAPIVMTWLLCISSIGIYNIFRWNPHIFNALSPVYMLRFFGSTGIDGWVSLGGVVLSITGVETMFADLGHFSSLSIKVAFTCLVYPCLILAYMGEAAFLSKNHEDIQRSFYKAIPEAVFWPVFIVATFAAIVGSQAVISATFSIISQCCALNCFPNVKIIHTSSKIYGQIYIPEVNWMLMSLCLAVTIGLRDTNMIGHAYGLAVATVMLITTCLMALVMVIVWKQKIINVVAFLAIFGSVELLYISACVYKIPEGGWIPLVLSFIFMAVMYIWNYGTMKKHDFDVENKVSMDRILALGPSLGMVRVPGIGLVYSNLATGVPAIFGHFVTNLPAFHQVLVFVCVKSVQVPHINRNERLLISRVGLKEYGMFRCIVRYGYKDLQQENYDFENTVVSAIVQFVETEEENELFREAGDSDIEVLHTPEHSLKGSNCKENLKQSSSDTHMSKSGIRCSENFPLKYESLEILKAKESGIAYIIGHSYAKAKKSSSVLKKFAINFVYAFLSKNCRDPQVVLNVPHISLLEVGMIYHV</sequence>
<accession>A0ACC1YQQ7</accession>